<protein>
    <submittedName>
        <fullName evidence="2">Uncharacterized protein</fullName>
    </submittedName>
</protein>
<name>A0A2S7WL96_9FLAO</name>
<dbReference type="OrthoDB" id="1427364at2"/>
<keyword evidence="1" id="KW-0472">Membrane</keyword>
<keyword evidence="3" id="KW-1185">Reference proteome</keyword>
<gene>
    <name evidence="2" type="ORF">BTO18_03810</name>
</gene>
<feature type="transmembrane region" description="Helical" evidence="1">
    <location>
        <begin position="6"/>
        <end position="29"/>
    </location>
</feature>
<accession>A0A2S7WL96</accession>
<proteinExistence type="predicted"/>
<keyword evidence="1" id="KW-0812">Transmembrane</keyword>
<evidence type="ECO:0000313" key="2">
    <source>
        <dbReference type="EMBL" id="PQJ78369.1"/>
    </source>
</evidence>
<dbReference type="EMBL" id="MSCN01000001">
    <property type="protein sequence ID" value="PQJ78369.1"/>
    <property type="molecule type" value="Genomic_DNA"/>
</dbReference>
<reference evidence="2 3" key="1">
    <citation type="submission" date="2016-12" db="EMBL/GenBank/DDBJ databases">
        <title>Trade-off between light-utilization and light-protection in marine flavobacteria.</title>
        <authorList>
            <person name="Kumagai Y."/>
            <person name="Yoshizawa S."/>
            <person name="Kogure K."/>
            <person name="Iwasaki W."/>
        </authorList>
    </citation>
    <scope>NUCLEOTIDE SEQUENCE [LARGE SCALE GENOMIC DNA]</scope>
    <source>
        <strain evidence="2 3">NBRC 108759</strain>
    </source>
</reference>
<sequence>MKKINWKYGVGEVIIVIIGLYGAFSLNTFRENVKNTKLKVEYLESLALDIKTEIKTLKKNDGEIYTILKTIHDIKPFLGKKKGNRDTIVNKVFELSTMVDFYPENNTYKTLINSGDMKLIDNFKLRRTIEEHYSQHKLTLKSYKKLATIYEKYFTDLFVRKIDFDEIKKGNYDFLNDKLLKNLIVTIEGSYYLIMNENRKCNKSNLNLLERINTEIAICNSDI</sequence>
<dbReference type="AlphaFoldDB" id="A0A2S7WL96"/>
<keyword evidence="1" id="KW-1133">Transmembrane helix</keyword>
<dbReference type="RefSeq" id="WP_105014953.1">
    <property type="nucleotide sequence ID" value="NZ_MSCN01000001.1"/>
</dbReference>
<organism evidence="2 3">
    <name type="scientific">Polaribacter porphyrae</name>
    <dbReference type="NCBI Taxonomy" id="1137780"/>
    <lineage>
        <taxon>Bacteria</taxon>
        <taxon>Pseudomonadati</taxon>
        <taxon>Bacteroidota</taxon>
        <taxon>Flavobacteriia</taxon>
        <taxon>Flavobacteriales</taxon>
        <taxon>Flavobacteriaceae</taxon>
    </lineage>
</organism>
<dbReference type="Proteomes" id="UP000238882">
    <property type="component" value="Unassembled WGS sequence"/>
</dbReference>
<comment type="caution">
    <text evidence="2">The sequence shown here is derived from an EMBL/GenBank/DDBJ whole genome shotgun (WGS) entry which is preliminary data.</text>
</comment>
<evidence type="ECO:0000256" key="1">
    <source>
        <dbReference type="SAM" id="Phobius"/>
    </source>
</evidence>
<evidence type="ECO:0000313" key="3">
    <source>
        <dbReference type="Proteomes" id="UP000238882"/>
    </source>
</evidence>